<dbReference type="AlphaFoldDB" id="A0A1M6HP62"/>
<evidence type="ECO:0000313" key="2">
    <source>
        <dbReference type="Proteomes" id="UP000322917"/>
    </source>
</evidence>
<reference evidence="1 2" key="1">
    <citation type="submission" date="2016-11" db="EMBL/GenBank/DDBJ databases">
        <authorList>
            <person name="Varghese N."/>
            <person name="Submissions S."/>
        </authorList>
    </citation>
    <scope>NUCLEOTIDE SEQUENCE [LARGE SCALE GENOMIC DNA]</scope>
    <source>
        <strain evidence="1 2">DSM 15287</strain>
    </source>
</reference>
<protein>
    <submittedName>
        <fullName evidence="1">Uncharacterized protein</fullName>
    </submittedName>
</protein>
<gene>
    <name evidence="1" type="ORF">SAMN02745170_02050</name>
</gene>
<accession>A0A1M6HP62</accession>
<dbReference type="Proteomes" id="UP000322917">
    <property type="component" value="Unassembled WGS sequence"/>
</dbReference>
<sequence>MNNTRKVHCVYCGLISEMSVIETGCVSDGKPIKMYKVRCPRCGQGQWTHDKGEKKCVR</sequence>
<proteinExistence type="predicted"/>
<name>A0A1M6HP62_9FIRM</name>
<organism evidence="1 2">
    <name type="scientific">Propionispora hippei DSM 15287</name>
    <dbReference type="NCBI Taxonomy" id="1123003"/>
    <lineage>
        <taxon>Bacteria</taxon>
        <taxon>Bacillati</taxon>
        <taxon>Bacillota</taxon>
        <taxon>Negativicutes</taxon>
        <taxon>Selenomonadales</taxon>
        <taxon>Sporomusaceae</taxon>
        <taxon>Propionispora</taxon>
    </lineage>
</organism>
<evidence type="ECO:0000313" key="1">
    <source>
        <dbReference type="EMBL" id="SHJ23913.1"/>
    </source>
</evidence>
<keyword evidence="2" id="KW-1185">Reference proteome</keyword>
<dbReference type="EMBL" id="FQZD01000014">
    <property type="protein sequence ID" value="SHJ23913.1"/>
    <property type="molecule type" value="Genomic_DNA"/>
</dbReference>